<evidence type="ECO:0000256" key="6">
    <source>
        <dbReference type="SAM" id="MobiDB-lite"/>
    </source>
</evidence>
<dbReference type="CDD" id="cd14014">
    <property type="entry name" value="STKc_PknB_like"/>
    <property type="match status" value="1"/>
</dbReference>
<sequence>MTTHHTEPTGDLAETPEGSKVGPYRLLTQLGSGAMGRVFLATDPTGRQAAVKLVRSDLAEIAAFRKRFSRELDVAQRVHGPHIAEIYDAQPDGSQPWLATEYVPGPTLQEAIEQGGCFDSARLRAFASAVAEALQAIHAADVVHRDLKPSNILLGPDGPKVIDFGVARAIDASLLTNTGQTLGTPAYMSPEQADGRSVQSASDVFALGALLVFASTGRLAFGDGPALAILHRVVNNEPELDGVAADDAELLGIIRQCLAKDPDDRPSPRQLIETLGDAPWEPLTSVAWQPPQLGVGLPLTVNDAAGAPTVALQPKRNRGKRIALISAATLAVLIVAAVAIVEGGSDSGHDTATGKVGEPLTGASSGGSFPAGGDSSNSSSSGGSASTGADTGSSPSPPGSPAVAVNPGNPPAPTSGSSTSIAVGQNPGGGSSTAAASHSSTAPGDVTKPSTPASKTTSKPAPPPSTTAPPPPAHNPPAAFVHPEVSVSIPGWVGMATVQVSWATRADATGYELHYTIDNSTDQTVSVNGTSYSYQIPAGSTSCIQARPVNQYGKPAWYPAPIFCFNSFGQVVSGSI</sequence>
<evidence type="ECO:0000313" key="10">
    <source>
        <dbReference type="Proteomes" id="UP001499854"/>
    </source>
</evidence>
<keyword evidence="4 5" id="KW-0067">ATP-binding</keyword>
<dbReference type="SUPFAM" id="SSF56112">
    <property type="entry name" value="Protein kinase-like (PK-like)"/>
    <property type="match status" value="1"/>
</dbReference>
<feature type="compositionally biased region" description="Polar residues" evidence="6">
    <location>
        <begin position="414"/>
        <end position="423"/>
    </location>
</feature>
<feature type="compositionally biased region" description="Pro residues" evidence="6">
    <location>
        <begin position="460"/>
        <end position="475"/>
    </location>
</feature>
<dbReference type="InterPro" id="IPR008271">
    <property type="entry name" value="Ser/Thr_kinase_AS"/>
</dbReference>
<accession>A0ABP5BWY6</accession>
<dbReference type="PANTHER" id="PTHR43289:SF34">
    <property type="entry name" value="SERINE_THREONINE-PROTEIN KINASE YBDM-RELATED"/>
    <property type="match status" value="1"/>
</dbReference>
<keyword evidence="3" id="KW-0418">Kinase</keyword>
<keyword evidence="2 5" id="KW-0547">Nucleotide-binding</keyword>
<organism evidence="9 10">
    <name type="scientific">Catenulispora subtropica</name>
    <dbReference type="NCBI Taxonomy" id="450798"/>
    <lineage>
        <taxon>Bacteria</taxon>
        <taxon>Bacillati</taxon>
        <taxon>Actinomycetota</taxon>
        <taxon>Actinomycetes</taxon>
        <taxon>Catenulisporales</taxon>
        <taxon>Catenulisporaceae</taxon>
        <taxon>Catenulispora</taxon>
    </lineage>
</organism>
<dbReference type="PROSITE" id="PS50011">
    <property type="entry name" value="PROTEIN_KINASE_DOM"/>
    <property type="match status" value="1"/>
</dbReference>
<evidence type="ECO:0000256" key="7">
    <source>
        <dbReference type="SAM" id="Phobius"/>
    </source>
</evidence>
<keyword evidence="7" id="KW-0472">Membrane</keyword>
<keyword evidence="7" id="KW-1133">Transmembrane helix</keyword>
<comment type="caution">
    <text evidence="9">The sequence shown here is derived from an EMBL/GenBank/DDBJ whole genome shotgun (WGS) entry which is preliminary data.</text>
</comment>
<protein>
    <recommendedName>
        <fullName evidence="8">Protein kinase domain-containing protein</fullName>
    </recommendedName>
</protein>
<dbReference type="InterPro" id="IPR011009">
    <property type="entry name" value="Kinase-like_dom_sf"/>
</dbReference>
<name>A0ABP5BWY6_9ACTN</name>
<proteinExistence type="predicted"/>
<evidence type="ECO:0000256" key="2">
    <source>
        <dbReference type="ARBA" id="ARBA00022741"/>
    </source>
</evidence>
<feature type="binding site" evidence="5">
    <location>
        <position position="52"/>
    </location>
    <ligand>
        <name>ATP</name>
        <dbReference type="ChEBI" id="CHEBI:30616"/>
    </ligand>
</feature>
<evidence type="ECO:0000313" key="9">
    <source>
        <dbReference type="EMBL" id="GAA1952107.1"/>
    </source>
</evidence>
<feature type="region of interest" description="Disordered" evidence="6">
    <location>
        <begin position="344"/>
        <end position="479"/>
    </location>
</feature>
<feature type="region of interest" description="Disordered" evidence="6">
    <location>
        <begin position="1"/>
        <end position="22"/>
    </location>
</feature>
<dbReference type="InterPro" id="IPR000719">
    <property type="entry name" value="Prot_kinase_dom"/>
</dbReference>
<dbReference type="Pfam" id="PF00069">
    <property type="entry name" value="Pkinase"/>
    <property type="match status" value="1"/>
</dbReference>
<feature type="domain" description="Protein kinase" evidence="8">
    <location>
        <begin position="24"/>
        <end position="281"/>
    </location>
</feature>
<evidence type="ECO:0000256" key="5">
    <source>
        <dbReference type="PROSITE-ProRule" id="PRU10141"/>
    </source>
</evidence>
<dbReference type="Proteomes" id="UP001499854">
    <property type="component" value="Unassembled WGS sequence"/>
</dbReference>
<evidence type="ECO:0000259" key="8">
    <source>
        <dbReference type="PROSITE" id="PS50011"/>
    </source>
</evidence>
<dbReference type="Gene3D" id="3.30.200.20">
    <property type="entry name" value="Phosphorylase Kinase, domain 1"/>
    <property type="match status" value="1"/>
</dbReference>
<keyword evidence="1" id="KW-0808">Transferase</keyword>
<dbReference type="EMBL" id="BAAAQM010000001">
    <property type="protein sequence ID" value="GAA1952107.1"/>
    <property type="molecule type" value="Genomic_DNA"/>
</dbReference>
<gene>
    <name evidence="9" type="ORF">GCM10009838_04060</name>
</gene>
<evidence type="ECO:0000256" key="3">
    <source>
        <dbReference type="ARBA" id="ARBA00022777"/>
    </source>
</evidence>
<feature type="transmembrane region" description="Helical" evidence="7">
    <location>
        <begin position="322"/>
        <end position="341"/>
    </location>
</feature>
<dbReference type="InterPro" id="IPR017441">
    <property type="entry name" value="Protein_kinase_ATP_BS"/>
</dbReference>
<evidence type="ECO:0000256" key="1">
    <source>
        <dbReference type="ARBA" id="ARBA00022679"/>
    </source>
</evidence>
<dbReference type="SMART" id="SM00220">
    <property type="entry name" value="S_TKc"/>
    <property type="match status" value="1"/>
</dbReference>
<dbReference type="PANTHER" id="PTHR43289">
    <property type="entry name" value="MITOGEN-ACTIVATED PROTEIN KINASE KINASE KINASE 20-RELATED"/>
    <property type="match status" value="1"/>
</dbReference>
<dbReference type="PROSITE" id="PS00107">
    <property type="entry name" value="PROTEIN_KINASE_ATP"/>
    <property type="match status" value="1"/>
</dbReference>
<dbReference type="Gene3D" id="1.10.510.10">
    <property type="entry name" value="Transferase(Phosphotransferase) domain 1"/>
    <property type="match status" value="1"/>
</dbReference>
<keyword evidence="7" id="KW-0812">Transmembrane</keyword>
<feature type="compositionally biased region" description="Low complexity" evidence="6">
    <location>
        <begin position="432"/>
        <end position="459"/>
    </location>
</feature>
<keyword evidence="10" id="KW-1185">Reference proteome</keyword>
<reference evidence="10" key="1">
    <citation type="journal article" date="2019" name="Int. J. Syst. Evol. Microbiol.">
        <title>The Global Catalogue of Microorganisms (GCM) 10K type strain sequencing project: providing services to taxonomists for standard genome sequencing and annotation.</title>
        <authorList>
            <consortium name="The Broad Institute Genomics Platform"/>
            <consortium name="The Broad Institute Genome Sequencing Center for Infectious Disease"/>
            <person name="Wu L."/>
            <person name="Ma J."/>
        </authorList>
    </citation>
    <scope>NUCLEOTIDE SEQUENCE [LARGE SCALE GENOMIC DNA]</scope>
    <source>
        <strain evidence="10">JCM 16013</strain>
    </source>
</reference>
<dbReference type="PROSITE" id="PS00108">
    <property type="entry name" value="PROTEIN_KINASE_ST"/>
    <property type="match status" value="1"/>
</dbReference>
<evidence type="ECO:0000256" key="4">
    <source>
        <dbReference type="ARBA" id="ARBA00022840"/>
    </source>
</evidence>
<feature type="compositionally biased region" description="Low complexity" evidence="6">
    <location>
        <begin position="362"/>
        <end position="394"/>
    </location>
</feature>